<name>A0A2H3J7T8_WOLCO</name>
<feature type="compositionally biased region" description="Acidic residues" evidence="5">
    <location>
        <begin position="413"/>
        <end position="423"/>
    </location>
</feature>
<keyword evidence="3 6" id="KW-1133">Transmembrane helix</keyword>
<feature type="compositionally biased region" description="Basic residues" evidence="5">
    <location>
        <begin position="378"/>
        <end position="399"/>
    </location>
</feature>
<evidence type="ECO:0000256" key="5">
    <source>
        <dbReference type="SAM" id="MobiDB-lite"/>
    </source>
</evidence>
<feature type="transmembrane region" description="Helical" evidence="6">
    <location>
        <begin position="128"/>
        <end position="146"/>
    </location>
</feature>
<feature type="transmembrane region" description="Helical" evidence="6">
    <location>
        <begin position="504"/>
        <end position="524"/>
    </location>
</feature>
<dbReference type="PANTHER" id="PTHR11040:SF44">
    <property type="entry name" value="PROTEIN ZNTC-RELATED"/>
    <property type="match status" value="1"/>
</dbReference>
<feature type="region of interest" description="Disordered" evidence="5">
    <location>
        <begin position="161"/>
        <end position="294"/>
    </location>
</feature>
<dbReference type="STRING" id="742152.A0A2H3J7T8"/>
<feature type="transmembrane region" description="Helical" evidence="6">
    <location>
        <begin position="544"/>
        <end position="564"/>
    </location>
</feature>
<comment type="subcellular location">
    <subcellularLocation>
        <location evidence="1">Membrane</location>
        <topology evidence="1">Multi-pass membrane protein</topology>
    </subcellularLocation>
</comment>
<feature type="transmembrane region" description="Helical" evidence="6">
    <location>
        <begin position="576"/>
        <end position="596"/>
    </location>
</feature>
<dbReference type="OMA" id="MDAHLWR"/>
<evidence type="ECO:0000256" key="2">
    <source>
        <dbReference type="ARBA" id="ARBA00022692"/>
    </source>
</evidence>
<evidence type="ECO:0000256" key="4">
    <source>
        <dbReference type="ARBA" id="ARBA00023136"/>
    </source>
</evidence>
<evidence type="ECO:0000256" key="1">
    <source>
        <dbReference type="ARBA" id="ARBA00004141"/>
    </source>
</evidence>
<organism evidence="7 8">
    <name type="scientific">Wolfiporia cocos (strain MD-104)</name>
    <name type="common">Brown rot fungus</name>
    <dbReference type="NCBI Taxonomy" id="742152"/>
    <lineage>
        <taxon>Eukaryota</taxon>
        <taxon>Fungi</taxon>
        <taxon>Dikarya</taxon>
        <taxon>Basidiomycota</taxon>
        <taxon>Agaricomycotina</taxon>
        <taxon>Agaricomycetes</taxon>
        <taxon>Polyporales</taxon>
        <taxon>Phaeolaceae</taxon>
        <taxon>Wolfiporia</taxon>
    </lineage>
</organism>
<feature type="compositionally biased region" description="Basic residues" evidence="5">
    <location>
        <begin position="359"/>
        <end position="369"/>
    </location>
</feature>
<sequence length="598" mass="64183">MLPTTSFFNVEETEYSGMRQREKTPEIPFAGNHRLRTHYDPDEVDPAVWVQTRIWFMLVIFCVSLFASTFPSLSRRIPGLRIPGVVFFIGKHFGTGVILSTAFAHLLQDAFEALMSPAVRDRWAVSDYVGMIVLASLLLIFLVEYISTSFVDRLHSYPSAPSSPCASPPPSTSQLPCPISVSPESNHVPTQLPSPASFSSANPMDRDPDRTMDGSTGHAAGAPLPLAPPESPSSVNNESSAADEHTPLHTRPTAYGSTHHHHHHHQDAPPARPRPVGFAHTFPRTARPPRSRSGPALVDAEVFFAGGHHRHEARAAHASHHSSRQLSGWRRWFGSGSEASSADEEGGGERDAGVEVGKKGKGGKGKQRGVRVSEHGHAHGQRHGRGHSGGHGHGHGHSHIHMDMESWGSSSGDEADGEGEMNEEEMKIGRKRQVVGILMLEMGIALHSLVIGLTLSITSGPEFTSLVTAIIFHQLFEGLSLGIRIATLPAMAATKGKTGLLKPILAITFAIMTPAGIAIGLGAFEPGRSEGARVTLVRGLMSALSAGMLVYAACVEMLAGDFVLDPHLWRSSIRRQALALISLLLGVAAMNILGILGE</sequence>
<keyword evidence="2 6" id="KW-0812">Transmembrane</keyword>
<gene>
    <name evidence="7" type="ORF">WOLCODRAFT_165825</name>
</gene>
<reference evidence="7 8" key="1">
    <citation type="journal article" date="2012" name="Science">
        <title>The Paleozoic origin of enzymatic lignin decomposition reconstructed from 31 fungal genomes.</title>
        <authorList>
            <person name="Floudas D."/>
            <person name="Binder M."/>
            <person name="Riley R."/>
            <person name="Barry K."/>
            <person name="Blanchette R.A."/>
            <person name="Henrissat B."/>
            <person name="Martinez A.T."/>
            <person name="Otillar R."/>
            <person name="Spatafora J.W."/>
            <person name="Yadav J.S."/>
            <person name="Aerts A."/>
            <person name="Benoit I."/>
            <person name="Boyd A."/>
            <person name="Carlson A."/>
            <person name="Copeland A."/>
            <person name="Coutinho P.M."/>
            <person name="de Vries R.P."/>
            <person name="Ferreira P."/>
            <person name="Findley K."/>
            <person name="Foster B."/>
            <person name="Gaskell J."/>
            <person name="Glotzer D."/>
            <person name="Gorecki P."/>
            <person name="Heitman J."/>
            <person name="Hesse C."/>
            <person name="Hori C."/>
            <person name="Igarashi K."/>
            <person name="Jurgens J.A."/>
            <person name="Kallen N."/>
            <person name="Kersten P."/>
            <person name="Kohler A."/>
            <person name="Kuees U."/>
            <person name="Kumar T.K.A."/>
            <person name="Kuo A."/>
            <person name="LaButti K."/>
            <person name="Larrondo L.F."/>
            <person name="Lindquist E."/>
            <person name="Ling A."/>
            <person name="Lombard V."/>
            <person name="Lucas S."/>
            <person name="Lundell T."/>
            <person name="Martin R."/>
            <person name="McLaughlin D.J."/>
            <person name="Morgenstern I."/>
            <person name="Morin E."/>
            <person name="Murat C."/>
            <person name="Nagy L.G."/>
            <person name="Nolan M."/>
            <person name="Ohm R.A."/>
            <person name="Patyshakuliyeva A."/>
            <person name="Rokas A."/>
            <person name="Ruiz-Duenas F.J."/>
            <person name="Sabat G."/>
            <person name="Salamov A."/>
            <person name="Samejima M."/>
            <person name="Schmutz J."/>
            <person name="Slot J.C."/>
            <person name="St John F."/>
            <person name="Stenlid J."/>
            <person name="Sun H."/>
            <person name="Sun S."/>
            <person name="Syed K."/>
            <person name="Tsang A."/>
            <person name="Wiebenga A."/>
            <person name="Young D."/>
            <person name="Pisabarro A."/>
            <person name="Eastwood D.C."/>
            <person name="Martin F."/>
            <person name="Cullen D."/>
            <person name="Grigoriev I.V."/>
            <person name="Hibbett D.S."/>
        </authorList>
    </citation>
    <scope>NUCLEOTIDE SEQUENCE [LARGE SCALE GENOMIC DNA]</scope>
    <source>
        <strain evidence="7 8">MD-104</strain>
    </source>
</reference>
<feature type="transmembrane region" description="Helical" evidence="6">
    <location>
        <begin position="85"/>
        <end position="108"/>
    </location>
</feature>
<proteinExistence type="predicted"/>
<feature type="compositionally biased region" description="Basic and acidic residues" evidence="5">
    <location>
        <begin position="347"/>
        <end position="358"/>
    </location>
</feature>
<evidence type="ECO:0000256" key="6">
    <source>
        <dbReference type="SAM" id="Phobius"/>
    </source>
</evidence>
<feature type="compositionally biased region" description="Polar residues" evidence="5">
    <location>
        <begin position="182"/>
        <end position="202"/>
    </location>
</feature>
<evidence type="ECO:0000256" key="3">
    <source>
        <dbReference type="ARBA" id="ARBA00022989"/>
    </source>
</evidence>
<evidence type="ECO:0000313" key="8">
    <source>
        <dbReference type="Proteomes" id="UP000218811"/>
    </source>
</evidence>
<feature type="region of interest" description="Disordered" evidence="5">
    <location>
        <begin position="335"/>
        <end position="426"/>
    </location>
</feature>
<dbReference type="PANTHER" id="PTHR11040">
    <property type="entry name" value="ZINC/IRON TRANSPORTER"/>
    <property type="match status" value="1"/>
</dbReference>
<dbReference type="Proteomes" id="UP000218811">
    <property type="component" value="Unassembled WGS sequence"/>
</dbReference>
<keyword evidence="4 6" id="KW-0472">Membrane</keyword>
<dbReference type="EMBL" id="KB467832">
    <property type="protein sequence ID" value="PCH34799.1"/>
    <property type="molecule type" value="Genomic_DNA"/>
</dbReference>
<dbReference type="GO" id="GO:0005886">
    <property type="term" value="C:plasma membrane"/>
    <property type="evidence" value="ECO:0007669"/>
    <property type="project" value="TreeGrafter"/>
</dbReference>
<protein>
    <submittedName>
        <fullName evidence="7">Zinc/iron permease</fullName>
    </submittedName>
</protein>
<feature type="transmembrane region" description="Helical" evidence="6">
    <location>
        <begin position="434"/>
        <end position="457"/>
    </location>
</feature>
<feature type="transmembrane region" description="Helical" evidence="6">
    <location>
        <begin position="463"/>
        <end position="483"/>
    </location>
</feature>
<dbReference type="AlphaFoldDB" id="A0A2H3J7T8"/>
<evidence type="ECO:0000313" key="7">
    <source>
        <dbReference type="EMBL" id="PCH34799.1"/>
    </source>
</evidence>
<keyword evidence="8" id="KW-1185">Reference proteome</keyword>
<accession>A0A2H3J7T8</accession>
<dbReference type="GO" id="GO:0005385">
    <property type="term" value="F:zinc ion transmembrane transporter activity"/>
    <property type="evidence" value="ECO:0007669"/>
    <property type="project" value="TreeGrafter"/>
</dbReference>
<dbReference type="OrthoDB" id="448280at2759"/>
<dbReference type="Pfam" id="PF02535">
    <property type="entry name" value="Zip"/>
    <property type="match status" value="1"/>
</dbReference>
<feature type="transmembrane region" description="Helical" evidence="6">
    <location>
        <begin position="54"/>
        <end position="73"/>
    </location>
</feature>
<dbReference type="InterPro" id="IPR003689">
    <property type="entry name" value="ZIP"/>
</dbReference>